<evidence type="ECO:0000313" key="1">
    <source>
        <dbReference type="EMBL" id="KAJ2799706.1"/>
    </source>
</evidence>
<dbReference type="EMBL" id="JANBUP010002602">
    <property type="protein sequence ID" value="KAJ2799706.1"/>
    <property type="molecule type" value="Genomic_DNA"/>
</dbReference>
<proteinExistence type="predicted"/>
<evidence type="ECO:0000313" key="2">
    <source>
        <dbReference type="Proteomes" id="UP001140096"/>
    </source>
</evidence>
<protein>
    <submittedName>
        <fullName evidence="1">Uncharacterized protein</fullName>
    </submittedName>
</protein>
<dbReference type="Proteomes" id="UP001140096">
    <property type="component" value="Unassembled WGS sequence"/>
</dbReference>
<sequence length="132" mass="14861">MYSPIEAFIEYVAFVAQEQLTFSPAYDSNSNIGRSLVLPSSKADYRATGTDDRMHIDMGLARAKLGDRVGVERGSFLHYELLGVPEFKVNGSDKGFEEALRQLLIYTHQVCQQQQHYHLRFAWGIIVSGSTT</sequence>
<gene>
    <name evidence="1" type="ORF">H4S07_005369</name>
</gene>
<keyword evidence="2" id="KW-1185">Reference proteome</keyword>
<name>A0ACC1L1Q0_9FUNG</name>
<reference evidence="1" key="1">
    <citation type="submission" date="2022-07" db="EMBL/GenBank/DDBJ databases">
        <title>Phylogenomic reconstructions and comparative analyses of Kickxellomycotina fungi.</title>
        <authorList>
            <person name="Reynolds N.K."/>
            <person name="Stajich J.E."/>
            <person name="Barry K."/>
            <person name="Grigoriev I.V."/>
            <person name="Crous P."/>
            <person name="Smith M.E."/>
        </authorList>
    </citation>
    <scope>NUCLEOTIDE SEQUENCE</scope>
    <source>
        <strain evidence="1">CBS 102833</strain>
    </source>
</reference>
<accession>A0ACC1L1Q0</accession>
<organism evidence="1 2">
    <name type="scientific">Coemansia furcata</name>
    <dbReference type="NCBI Taxonomy" id="417177"/>
    <lineage>
        <taxon>Eukaryota</taxon>
        <taxon>Fungi</taxon>
        <taxon>Fungi incertae sedis</taxon>
        <taxon>Zoopagomycota</taxon>
        <taxon>Kickxellomycotina</taxon>
        <taxon>Kickxellomycetes</taxon>
        <taxon>Kickxellales</taxon>
        <taxon>Kickxellaceae</taxon>
        <taxon>Coemansia</taxon>
    </lineage>
</organism>
<comment type="caution">
    <text evidence="1">The sequence shown here is derived from an EMBL/GenBank/DDBJ whole genome shotgun (WGS) entry which is preliminary data.</text>
</comment>